<reference evidence="8" key="1">
    <citation type="submission" date="2016-06" db="EMBL/GenBank/DDBJ databases">
        <title>Draft Genome sequence of the fungus Inonotus baumii.</title>
        <authorList>
            <person name="Zhu H."/>
            <person name="Lin W."/>
        </authorList>
    </citation>
    <scope>NUCLEOTIDE SEQUENCE</scope>
    <source>
        <strain evidence="8">821</strain>
    </source>
</reference>
<organism evidence="8 9">
    <name type="scientific">Sanghuangporus baumii</name>
    <name type="common">Phellinus baumii</name>
    <dbReference type="NCBI Taxonomy" id="108892"/>
    <lineage>
        <taxon>Eukaryota</taxon>
        <taxon>Fungi</taxon>
        <taxon>Dikarya</taxon>
        <taxon>Basidiomycota</taxon>
        <taxon>Agaricomycotina</taxon>
        <taxon>Agaricomycetes</taxon>
        <taxon>Hymenochaetales</taxon>
        <taxon>Hymenochaetaceae</taxon>
        <taxon>Sanghuangporus</taxon>
    </lineage>
</organism>
<evidence type="ECO:0000256" key="1">
    <source>
        <dbReference type="ARBA" id="ARBA00004141"/>
    </source>
</evidence>
<accession>A0A9Q5HYE9</accession>
<protein>
    <recommendedName>
        <fullName evidence="10">Mitochondrial carrier</fullName>
    </recommendedName>
</protein>
<dbReference type="OrthoDB" id="10253709at2759"/>
<feature type="compositionally biased region" description="Basic and acidic residues" evidence="7">
    <location>
        <begin position="16"/>
        <end position="39"/>
    </location>
</feature>
<proteinExistence type="predicted"/>
<feature type="coiled-coil region" evidence="6">
    <location>
        <begin position="363"/>
        <end position="488"/>
    </location>
</feature>
<dbReference type="Gene3D" id="1.10.287.1490">
    <property type="match status" value="1"/>
</dbReference>
<feature type="coiled-coil region" evidence="6">
    <location>
        <begin position="974"/>
        <end position="1033"/>
    </location>
</feature>
<dbReference type="Gene3D" id="1.50.40.10">
    <property type="entry name" value="Mitochondrial carrier domain"/>
    <property type="match status" value="2"/>
</dbReference>
<dbReference type="InterPro" id="IPR053017">
    <property type="entry name" value="Mito_Cit/Oxoglu_Carrier"/>
</dbReference>
<feature type="coiled-coil region" evidence="6">
    <location>
        <begin position="531"/>
        <end position="635"/>
    </location>
</feature>
<sequence length="1374" mass="147013">MSDVENIPPSTIGDVESEHGPAEATDVKSEHSEISHDAADIDPSSLHGENESHVAQDDEHDVNEDKAVDGPSEAIHESGAEPAGVEEASGVAKETSEKITIVAPQKSTNDTSKVVKKTSAAVKSSPVKASKTNAGPTPLARKVRVKHVVAYRLFRKHILTLLLVVGLQVINSGSAGAGTTKPTAPVVSKAASTTAVTAKPSASAALRKSTSAANAPASKTTSAPTKTASTRTSATASKPAMTTRPGTSSSVASSATTATRRPSLPPKPPLSGSTSNRAPSPALNAGPPRTTTRTVVHPLGSATGSTNASRPRASISDGIPATRRTSLGPRPAMTAKPPLATRRTTAAGSISSLKDIKEDTTVLDHLQTKLREAEASLKGQAEQTESLRTDLKSTREQLEAALADASSKQAALDELKRVKDDVETQLSSETALVQQLRAEIDTINSDIQEVKARLDEAQEEIASKTQHVQALENQTEELLSENTTTKRELETLRSSSAEAASAAASAAVEHVALLKANADLEAIKAETSALAAAHNAALEQADAKIHELEIAAARAKELESQVATLKTEKEETASKLSELEVEILELRETAETAEDKEKQALANIRALEEQISDLIAQLEQAAIEAKKKDEDYDRALVEIRQQHEQTLKATADEKGQLSAKYKELDVQLSATVAQHEQALVDAKAAEEAHSSKLSELEKFHAEKAAELSSEIERLANELAGQETQYAAKVDTVKEEHDRLLQEAYQKAKADAGDAHAQDLNGLRTQSQAMIEQLKAVHKSYINELKAEHEATLDAKIKSLDKAINSQALDLKATKDDLAKAKAALSSSMNEVETLRKQIEELEKTAAEAAASSTSEHAEEVLRLKRELSSAHDEATALKEVLNAQKDSISEMSTNHSKELEIAAKARAEELTKLRAEHEEELFSLLKDKSELASRVTDLEGELATLQATVAAQAAAPAATKGNGIVPSDSATVSKEDLQKLHEAHNAKLHDLEAQHERSVTSLRGDLDTAVTRTEELQNEVDRKSMEINYLESEAEEKDDTITSAASRAVYTPRSCPSPLPSPPKSSSLFASTLATMAPMAKEPGQKGVNWSNIAVGAIMNMVTTLGQPLEVIKTQMAANRSQTMLQALRTVWSRGGVRGFYQGLIPWAWIEASTKGGVLLFTASEIETAFTNVGVNPAAAGLLGGMGGGIAQAYATMGFCTCMKTAEITRHKQAASGIKPPSTWAVFADIYRREGIRGINKGVNAVAVRQCTNWGSRMGFARLAESTIRKIRGKDENAKLGPMDKILASSIGGALATWNQPIEVVRVEMQSMLKDTTGKRPAKLTIFNTLGYIYRENGLKGLYRGVTPRIGLGIWQTICMVSFADYVKAWVKNQ</sequence>
<dbReference type="InterPro" id="IPR018108">
    <property type="entry name" value="MCP_transmembrane"/>
</dbReference>
<dbReference type="InterPro" id="IPR023395">
    <property type="entry name" value="MCP_dom_sf"/>
</dbReference>
<dbReference type="SUPFAM" id="SSF103506">
    <property type="entry name" value="Mitochondrial carrier"/>
    <property type="match status" value="1"/>
</dbReference>
<name>A0A9Q5HYE9_SANBA</name>
<dbReference type="FunFam" id="1.50.40.10:FF:000085">
    <property type="entry name" value="Tricarboxylate carrier, putative"/>
    <property type="match status" value="1"/>
</dbReference>
<evidence type="ECO:0000256" key="6">
    <source>
        <dbReference type="SAM" id="Coils"/>
    </source>
</evidence>
<keyword evidence="9" id="KW-1185">Reference proteome</keyword>
<dbReference type="EMBL" id="LNZH02000180">
    <property type="protein sequence ID" value="OCB88318.1"/>
    <property type="molecule type" value="Genomic_DNA"/>
</dbReference>
<evidence type="ECO:0000256" key="5">
    <source>
        <dbReference type="PROSITE-ProRule" id="PRU00282"/>
    </source>
</evidence>
<dbReference type="Proteomes" id="UP000757232">
    <property type="component" value="Unassembled WGS sequence"/>
</dbReference>
<dbReference type="GO" id="GO:0016020">
    <property type="term" value="C:membrane"/>
    <property type="evidence" value="ECO:0007669"/>
    <property type="project" value="UniProtKB-SubCell"/>
</dbReference>
<evidence type="ECO:0000256" key="3">
    <source>
        <dbReference type="ARBA" id="ARBA00022989"/>
    </source>
</evidence>
<evidence type="ECO:0000313" key="9">
    <source>
        <dbReference type="Proteomes" id="UP000757232"/>
    </source>
</evidence>
<evidence type="ECO:0000256" key="4">
    <source>
        <dbReference type="ARBA" id="ARBA00023136"/>
    </source>
</evidence>
<dbReference type="FunFam" id="1.50.40.10:FF:000053">
    <property type="entry name" value="Mitochondrial DNA replication protein"/>
    <property type="match status" value="1"/>
</dbReference>
<evidence type="ECO:0008006" key="10">
    <source>
        <dbReference type="Google" id="ProtNLM"/>
    </source>
</evidence>
<feature type="repeat" description="Solcar" evidence="5">
    <location>
        <begin position="1284"/>
        <end position="1370"/>
    </location>
</feature>
<dbReference type="GO" id="GO:0015742">
    <property type="term" value="P:alpha-ketoglutarate transport"/>
    <property type="evidence" value="ECO:0007669"/>
    <property type="project" value="TreeGrafter"/>
</dbReference>
<keyword evidence="4 5" id="KW-0472">Membrane</keyword>
<keyword evidence="2 5" id="KW-0812">Transmembrane</keyword>
<dbReference type="PANTHER" id="PTHR46982">
    <property type="entry name" value="CITRATE/OXOGLUTARATE CARRIER PROTEIN"/>
    <property type="match status" value="1"/>
</dbReference>
<comment type="subcellular location">
    <subcellularLocation>
        <location evidence="1">Membrane</location>
        <topology evidence="1">Multi-pass membrane protein</topology>
    </subcellularLocation>
</comment>
<feature type="region of interest" description="Disordered" evidence="7">
    <location>
        <begin position="1"/>
        <end position="97"/>
    </location>
</feature>
<feature type="compositionally biased region" description="Low complexity" evidence="7">
    <location>
        <begin position="287"/>
        <end position="296"/>
    </location>
</feature>
<dbReference type="GO" id="GO:0005739">
    <property type="term" value="C:mitochondrion"/>
    <property type="evidence" value="ECO:0007669"/>
    <property type="project" value="TreeGrafter"/>
</dbReference>
<keyword evidence="6" id="KW-0175">Coiled coil</keyword>
<feature type="repeat" description="Solcar" evidence="5">
    <location>
        <begin position="1091"/>
        <end position="1169"/>
    </location>
</feature>
<dbReference type="PANTHER" id="PTHR46982:SF1">
    <property type="entry name" value="CITRATE_OXOGLUTARATE CARRIER PROTEIN"/>
    <property type="match status" value="1"/>
</dbReference>
<gene>
    <name evidence="8" type="ORF">A7U60_g4520</name>
</gene>
<dbReference type="GO" id="GO:0006843">
    <property type="term" value="P:mitochondrial citrate transmembrane transport"/>
    <property type="evidence" value="ECO:0007669"/>
    <property type="project" value="TreeGrafter"/>
</dbReference>
<feature type="coiled-coil region" evidence="6">
    <location>
        <begin position="697"/>
        <end position="724"/>
    </location>
</feature>
<evidence type="ECO:0000256" key="2">
    <source>
        <dbReference type="ARBA" id="ARBA00022692"/>
    </source>
</evidence>
<dbReference type="PROSITE" id="PS50920">
    <property type="entry name" value="SOLCAR"/>
    <property type="match status" value="2"/>
</dbReference>
<dbReference type="GO" id="GO:0005371">
    <property type="term" value="F:tricarboxylate secondary active transmembrane transporter activity"/>
    <property type="evidence" value="ECO:0007669"/>
    <property type="project" value="TreeGrafter"/>
</dbReference>
<feature type="compositionally biased region" description="Basic and acidic residues" evidence="7">
    <location>
        <begin position="48"/>
        <end position="79"/>
    </location>
</feature>
<keyword evidence="3" id="KW-1133">Transmembrane helix</keyword>
<feature type="compositionally biased region" description="Low complexity" evidence="7">
    <location>
        <begin position="183"/>
        <end position="262"/>
    </location>
</feature>
<feature type="region of interest" description="Disordered" evidence="7">
    <location>
        <begin position="174"/>
        <end position="347"/>
    </location>
</feature>
<feature type="coiled-coil region" evidence="6">
    <location>
        <begin position="900"/>
        <end position="948"/>
    </location>
</feature>
<dbReference type="Pfam" id="PF00153">
    <property type="entry name" value="Mito_carr"/>
    <property type="match status" value="2"/>
</dbReference>
<evidence type="ECO:0000313" key="8">
    <source>
        <dbReference type="EMBL" id="OCB88318.1"/>
    </source>
</evidence>
<feature type="coiled-coil region" evidence="6">
    <location>
        <begin position="810"/>
        <end position="851"/>
    </location>
</feature>
<comment type="caution">
    <text evidence="8">The sequence shown here is derived from an EMBL/GenBank/DDBJ whole genome shotgun (WGS) entry which is preliminary data.</text>
</comment>
<evidence type="ECO:0000256" key="7">
    <source>
        <dbReference type="SAM" id="MobiDB-lite"/>
    </source>
</evidence>